<feature type="transmembrane region" description="Helical" evidence="1">
    <location>
        <begin position="15"/>
        <end position="31"/>
    </location>
</feature>
<protein>
    <submittedName>
        <fullName evidence="2">Uncharacterized protein</fullName>
    </submittedName>
</protein>
<proteinExistence type="predicted"/>
<reference evidence="2" key="1">
    <citation type="submission" date="2020-05" db="EMBL/GenBank/DDBJ databases">
        <authorList>
            <person name="Chiriac C."/>
            <person name="Salcher M."/>
            <person name="Ghai R."/>
            <person name="Kavagutti S V."/>
        </authorList>
    </citation>
    <scope>NUCLEOTIDE SEQUENCE</scope>
</reference>
<gene>
    <name evidence="2" type="ORF">UFOVP972_145</name>
</gene>
<dbReference type="PROSITE" id="PS51257">
    <property type="entry name" value="PROKAR_LIPOPROTEIN"/>
    <property type="match status" value="1"/>
</dbReference>
<keyword evidence="1" id="KW-0472">Membrane</keyword>
<dbReference type="EMBL" id="LR796923">
    <property type="protein sequence ID" value="CAB4175332.1"/>
    <property type="molecule type" value="Genomic_DNA"/>
</dbReference>
<keyword evidence="1" id="KW-0812">Transmembrane</keyword>
<name>A0A6J5PVX8_9CAUD</name>
<organism evidence="2">
    <name type="scientific">uncultured Caudovirales phage</name>
    <dbReference type="NCBI Taxonomy" id="2100421"/>
    <lineage>
        <taxon>Viruses</taxon>
        <taxon>Duplodnaviria</taxon>
        <taxon>Heunggongvirae</taxon>
        <taxon>Uroviricota</taxon>
        <taxon>Caudoviricetes</taxon>
        <taxon>Peduoviridae</taxon>
        <taxon>Maltschvirus</taxon>
        <taxon>Maltschvirus maltsch</taxon>
    </lineage>
</organism>
<evidence type="ECO:0000256" key="1">
    <source>
        <dbReference type="SAM" id="Phobius"/>
    </source>
</evidence>
<sequence length="97" mass="11349">MKTDIPNKMKKIDKIYWYFAGAVWIIILLTSCKSTSASCDAYGLIEDLPHGRPRELLIITNDTLHLEEEHIHLDEEQACEWSPAYTYVINDTFRIKY</sequence>
<accession>A0A6J5PVX8</accession>
<evidence type="ECO:0000313" key="2">
    <source>
        <dbReference type="EMBL" id="CAB4175332.1"/>
    </source>
</evidence>
<keyword evidence="1" id="KW-1133">Transmembrane helix</keyword>